<dbReference type="Proteomes" id="UP000503447">
    <property type="component" value="Chromosome"/>
</dbReference>
<feature type="compositionally biased region" description="Basic residues" evidence="1">
    <location>
        <begin position="91"/>
        <end position="100"/>
    </location>
</feature>
<organism evidence="2 3">
    <name type="scientific">Frigoriglobus tundricola</name>
    <dbReference type="NCBI Taxonomy" id="2774151"/>
    <lineage>
        <taxon>Bacteria</taxon>
        <taxon>Pseudomonadati</taxon>
        <taxon>Planctomycetota</taxon>
        <taxon>Planctomycetia</taxon>
        <taxon>Gemmatales</taxon>
        <taxon>Gemmataceae</taxon>
        <taxon>Frigoriglobus</taxon>
    </lineage>
</organism>
<feature type="region of interest" description="Disordered" evidence="1">
    <location>
        <begin position="82"/>
        <end position="113"/>
    </location>
</feature>
<protein>
    <submittedName>
        <fullName evidence="2">Uncharacterized protein</fullName>
    </submittedName>
</protein>
<sequence length="113" mass="12232">MIPRFRSRLRAGRTSVGHSRPLHVGRSNLSPRAVSLLLPVAESYDGGSGLSVGRTVAWVRWSVVGDRFAVKKQATEAPPVECSAANGTRTTGHRPRRKVRASQGAVVDNVHPR</sequence>
<name>A0A6M5YPJ6_9BACT</name>
<reference evidence="3" key="1">
    <citation type="submission" date="2020-05" db="EMBL/GenBank/DDBJ databases">
        <title>Frigoriglobus tundricola gen. nov., sp. nov., a psychrotolerant cellulolytic planctomycete of the family Gemmataceae with two divergent copies of 16S rRNA gene.</title>
        <authorList>
            <person name="Kulichevskaya I.S."/>
            <person name="Ivanova A.A."/>
            <person name="Naumoff D.G."/>
            <person name="Beletsky A.V."/>
            <person name="Rijpstra W.I.C."/>
            <person name="Sinninghe Damste J.S."/>
            <person name="Mardanov A.V."/>
            <person name="Ravin N.V."/>
            <person name="Dedysh S.N."/>
        </authorList>
    </citation>
    <scope>NUCLEOTIDE SEQUENCE [LARGE SCALE GENOMIC DNA]</scope>
    <source>
        <strain evidence="3">PL17</strain>
    </source>
</reference>
<accession>A0A6M5YPJ6</accession>
<evidence type="ECO:0000313" key="2">
    <source>
        <dbReference type="EMBL" id="QJW95925.1"/>
    </source>
</evidence>
<proteinExistence type="predicted"/>
<feature type="region of interest" description="Disordered" evidence="1">
    <location>
        <begin position="1"/>
        <end position="25"/>
    </location>
</feature>
<evidence type="ECO:0000256" key="1">
    <source>
        <dbReference type="SAM" id="MobiDB-lite"/>
    </source>
</evidence>
<dbReference type="EMBL" id="CP053452">
    <property type="protein sequence ID" value="QJW95925.1"/>
    <property type="molecule type" value="Genomic_DNA"/>
</dbReference>
<dbReference type="KEGG" id="ftj:FTUN_3479"/>
<gene>
    <name evidence="2" type="ORF">FTUN_3479</name>
</gene>
<keyword evidence="3" id="KW-1185">Reference proteome</keyword>
<feature type="compositionally biased region" description="Basic residues" evidence="1">
    <location>
        <begin position="1"/>
        <end position="11"/>
    </location>
</feature>
<evidence type="ECO:0000313" key="3">
    <source>
        <dbReference type="Proteomes" id="UP000503447"/>
    </source>
</evidence>
<dbReference type="AlphaFoldDB" id="A0A6M5YPJ6"/>